<organism evidence="2 3">
    <name type="scientific">Maribacter ulvicola</name>
    <dbReference type="NCBI Taxonomy" id="228959"/>
    <lineage>
        <taxon>Bacteria</taxon>
        <taxon>Pseudomonadati</taxon>
        <taxon>Bacteroidota</taxon>
        <taxon>Flavobacteriia</taxon>
        <taxon>Flavobacteriales</taxon>
        <taxon>Flavobacteriaceae</taxon>
        <taxon>Maribacter</taxon>
    </lineage>
</organism>
<feature type="domain" description="GmrSD restriction endonucleases N-terminal" evidence="1">
    <location>
        <begin position="9"/>
        <end position="256"/>
    </location>
</feature>
<dbReference type="InterPro" id="IPR004919">
    <property type="entry name" value="GmrSD_N"/>
</dbReference>
<name>A0A1N6QH36_9FLAO</name>
<proteinExistence type="predicted"/>
<evidence type="ECO:0000259" key="1">
    <source>
        <dbReference type="Pfam" id="PF03235"/>
    </source>
</evidence>
<keyword evidence="3" id="KW-1185">Reference proteome</keyword>
<dbReference type="RefSeq" id="WP_076547084.1">
    <property type="nucleotide sequence ID" value="NZ_FTMA01000001.1"/>
</dbReference>
<dbReference type="Proteomes" id="UP000186953">
    <property type="component" value="Unassembled WGS sequence"/>
</dbReference>
<dbReference type="EMBL" id="FTMA01000001">
    <property type="protein sequence ID" value="SIQ15943.1"/>
    <property type="molecule type" value="Genomic_DNA"/>
</dbReference>
<gene>
    <name evidence="2" type="ORF">SAMN05421797_101892</name>
</gene>
<accession>A0A1N6QH36</accession>
<dbReference type="AlphaFoldDB" id="A0A1N6QH36"/>
<dbReference type="PANTHER" id="PTHR37292:SF2">
    <property type="entry name" value="DUF262 DOMAIN-CONTAINING PROTEIN"/>
    <property type="match status" value="1"/>
</dbReference>
<evidence type="ECO:0000313" key="2">
    <source>
        <dbReference type="EMBL" id="SIQ15943.1"/>
    </source>
</evidence>
<protein>
    <submittedName>
        <fullName evidence="2">Uncharacterized conserved protein, contains ParB-like and HNH nuclease domains</fullName>
    </submittedName>
</protein>
<dbReference type="Pfam" id="PF03235">
    <property type="entry name" value="GmrSD_N"/>
    <property type="match status" value="1"/>
</dbReference>
<evidence type="ECO:0000313" key="3">
    <source>
        <dbReference type="Proteomes" id="UP000186953"/>
    </source>
</evidence>
<reference evidence="3" key="1">
    <citation type="submission" date="2017-01" db="EMBL/GenBank/DDBJ databases">
        <authorList>
            <person name="Varghese N."/>
            <person name="Submissions S."/>
        </authorList>
    </citation>
    <scope>NUCLEOTIDE SEQUENCE [LARGE SCALE GENOMIC DNA]</scope>
    <source>
        <strain evidence="3">DSM 15366</strain>
    </source>
</reference>
<dbReference type="OrthoDB" id="9798761at2"/>
<dbReference type="STRING" id="228959.SAMN05421797_101892"/>
<sequence>MSFQTPITISDAIEKIDSNQFLLPAIQREFIWNHSKIEWLFDSIMRNYPISSFLFWKVEETTSKGYRFYKFINEYRERYKTHNEEISTNGISSFNAVLDGQQRLTSLYLGLKGSFGYKEYRRKWEDTEWSIPTRHLYLNITTELQDEEDGRIYEFSFLEKSETEESEIYEANEQKWFKVGAILNYTEDEAFDEFVEEFESSFSRKAIRQLRRTIMEKPIINYFLEKDQSLDKALNIFIRINSGGEPLNFSDLLMSIAVANWTKKDARKEIHKLVDSIRDKGFSISKDLILKSFLYLYSRDIKFRVTNFSKGNAKDFETEWEKIRDSILSTFDLIKTFGFTDYTLTSKNSVIPIIYYLYHKNIYRDYSTKIEFKEDRESIKKWLHIVLIKRIFGGTSDSVLSQIRRTFTDNVVEMKIKPEITSFPVNSIFNHIRKDTSVGDEFIEEVLFTQKDNQYAFSILSLLYPDLDYRNNNFHKDHIHSAFEFNNLEASDKESYGWHTYNSIYNLQMLDANENMSKSNMNLLDWVEKETNENNRTQFLNAHLIPDVDLNLNEYGNFHEKRKALLLDKMKTLLSEKTVSV</sequence>
<dbReference type="PANTHER" id="PTHR37292">
    <property type="entry name" value="VNG6097C"/>
    <property type="match status" value="1"/>
</dbReference>